<protein>
    <submittedName>
        <fullName evidence="2">Uncharacterized protein</fullName>
    </submittedName>
</protein>
<dbReference type="EMBL" id="AMZH03009891">
    <property type="protein sequence ID" value="RRT55860.1"/>
    <property type="molecule type" value="Genomic_DNA"/>
</dbReference>
<evidence type="ECO:0000313" key="2">
    <source>
        <dbReference type="EMBL" id="RRT55860.1"/>
    </source>
</evidence>
<feature type="region of interest" description="Disordered" evidence="1">
    <location>
        <begin position="13"/>
        <end position="96"/>
    </location>
</feature>
<gene>
    <name evidence="2" type="ORF">B296_00033749</name>
</gene>
<feature type="compositionally biased region" description="Basic residues" evidence="1">
    <location>
        <begin position="67"/>
        <end position="81"/>
    </location>
</feature>
<dbReference type="AlphaFoldDB" id="A0A426YVT8"/>
<name>A0A426YVT8_ENSVE</name>
<evidence type="ECO:0000313" key="3">
    <source>
        <dbReference type="Proteomes" id="UP000287651"/>
    </source>
</evidence>
<proteinExistence type="predicted"/>
<organism evidence="2 3">
    <name type="scientific">Ensete ventricosum</name>
    <name type="common">Abyssinian banana</name>
    <name type="synonym">Musa ensete</name>
    <dbReference type="NCBI Taxonomy" id="4639"/>
    <lineage>
        <taxon>Eukaryota</taxon>
        <taxon>Viridiplantae</taxon>
        <taxon>Streptophyta</taxon>
        <taxon>Embryophyta</taxon>
        <taxon>Tracheophyta</taxon>
        <taxon>Spermatophyta</taxon>
        <taxon>Magnoliopsida</taxon>
        <taxon>Liliopsida</taxon>
        <taxon>Zingiberales</taxon>
        <taxon>Musaceae</taxon>
        <taxon>Ensete</taxon>
    </lineage>
</organism>
<accession>A0A426YVT8</accession>
<evidence type="ECO:0000256" key="1">
    <source>
        <dbReference type="SAM" id="MobiDB-lite"/>
    </source>
</evidence>
<feature type="compositionally biased region" description="Basic and acidic residues" evidence="1">
    <location>
        <begin position="82"/>
        <end position="96"/>
    </location>
</feature>
<sequence length="96" mass="10427">MTERWLVEVELSPASWGIHKPRMPRGKGAPIVDPESAQPEVEITHAEASGKRPAGGSAPDPTATGRPGKRVKIAARRHKAHRGEGSSHRADREREP</sequence>
<comment type="caution">
    <text evidence="2">The sequence shown here is derived from an EMBL/GenBank/DDBJ whole genome shotgun (WGS) entry which is preliminary data.</text>
</comment>
<reference evidence="2 3" key="1">
    <citation type="journal article" date="2014" name="Agronomy (Basel)">
        <title>A Draft Genome Sequence for Ensete ventricosum, the Drought-Tolerant Tree Against Hunger.</title>
        <authorList>
            <person name="Harrison J."/>
            <person name="Moore K.A."/>
            <person name="Paszkiewicz K."/>
            <person name="Jones T."/>
            <person name="Grant M."/>
            <person name="Ambacheew D."/>
            <person name="Muzemil S."/>
            <person name="Studholme D.J."/>
        </authorList>
    </citation>
    <scope>NUCLEOTIDE SEQUENCE [LARGE SCALE GENOMIC DNA]</scope>
</reference>
<dbReference type="Proteomes" id="UP000287651">
    <property type="component" value="Unassembled WGS sequence"/>
</dbReference>